<proteinExistence type="predicted"/>
<dbReference type="Proteomes" id="UP000494218">
    <property type="component" value="Unassembled WGS sequence"/>
</dbReference>
<reference evidence="1 2" key="1">
    <citation type="submission" date="2019-09" db="EMBL/GenBank/DDBJ databases">
        <authorList>
            <person name="Depoorter E."/>
        </authorList>
    </citation>
    <scope>NUCLEOTIDE SEQUENCE [LARGE SCALE GENOMIC DNA]</scope>
    <source>
        <strain evidence="1">LMG 23254</strain>
    </source>
</reference>
<organism evidence="1 2">
    <name type="scientific">Burkholderia lata (strain ATCC 17760 / DSM 23089 / LMG 22485 / NCIMB 9086 / R18194 / 383)</name>
    <dbReference type="NCBI Taxonomy" id="482957"/>
    <lineage>
        <taxon>Bacteria</taxon>
        <taxon>Pseudomonadati</taxon>
        <taxon>Pseudomonadota</taxon>
        <taxon>Betaproteobacteria</taxon>
        <taxon>Burkholderiales</taxon>
        <taxon>Burkholderiaceae</taxon>
        <taxon>Burkholderia</taxon>
        <taxon>Burkholderia cepacia complex</taxon>
    </lineage>
</organism>
<evidence type="ECO:0000313" key="1">
    <source>
        <dbReference type="EMBL" id="VWB60693.1"/>
    </source>
</evidence>
<evidence type="ECO:0000313" key="2">
    <source>
        <dbReference type="Proteomes" id="UP000494218"/>
    </source>
</evidence>
<dbReference type="EMBL" id="CABVPW010000012">
    <property type="protein sequence ID" value="VWB60693.1"/>
    <property type="molecule type" value="Genomic_DNA"/>
</dbReference>
<name>A0A6P2KXF3_BURL3</name>
<sequence length="247" mass="27580">MSTLLELALAAHGGIDNWSKQHTVSAALDIGGAIWHVKGQPGLFHDIGVTANLRKQSVAIAAAGGWHGSFEPDVVRIDSQHGGAAETLRDPRASYRGQTQMTPWDRLHALYFTGYALWTYLTIPFLYTYPGFRTEELPAWEENGEVWRRLKVTFPDSIASHSREQISYFGEDGLLRRHDYTVDVMDGAPGANYASNYQEINGVIVPMSRRVFAYDGAGQKVDEPLLVSIDFRRIDFHTEQAFALATH</sequence>
<gene>
    <name evidence="1" type="ORF">BLA23254_02805</name>
</gene>
<dbReference type="AlphaFoldDB" id="A0A6P2KXF3"/>
<dbReference type="RefSeq" id="WP_175031789.1">
    <property type="nucleotide sequence ID" value="NZ_CABVPW010000012.1"/>
</dbReference>
<protein>
    <submittedName>
        <fullName evidence="1">Uncharacterized protein</fullName>
    </submittedName>
</protein>
<accession>A0A6P2KXF3</accession>